<proteinExistence type="inferred from homology"/>
<dbReference type="Pfam" id="PF00384">
    <property type="entry name" value="Molybdopterin"/>
    <property type="match status" value="1"/>
</dbReference>
<dbReference type="GO" id="GO:0043546">
    <property type="term" value="F:molybdopterin cofactor binding"/>
    <property type="evidence" value="ECO:0007669"/>
    <property type="project" value="InterPro"/>
</dbReference>
<dbReference type="PANTHER" id="PTHR43742:SF3">
    <property type="entry name" value="DIMETHYL SULFOXIDE REDUCTASE DMSA"/>
    <property type="match status" value="1"/>
</dbReference>
<dbReference type="GO" id="GO:0009061">
    <property type="term" value="P:anaerobic respiration"/>
    <property type="evidence" value="ECO:0007669"/>
    <property type="project" value="TreeGrafter"/>
</dbReference>
<sequence>MDAMLTRRNFVKWGAATAGTASLVGLNACAPKNEAQEETGAGAAESGAWLNAPCYNNCSCGSSRCLNKVYVEDGVPLKTRSDESEIDSYAMPQRRSCLRGRAKMSEVLSPARIKYPMKRKNFSLDDPHGDLRGKDEWERMEWDEALDLVADGIKRMLDQYGPKGILCGASSNIGDGYYDQNVCLLNALGGSVHAEAGTVSFGSWSVADTHMLGGFAMTNTPHHIQMLSSDLHVMFGCNWAANKAGNHTWYLQQCRERGAKVIVIDPWLNQTAQVVADEWIPIIPGTDTALVIAICHEWIAAGTYDQEFLDTYCVGFDGDHMPEGAPANASWKDYVMGTGYDMVPKTPEWAEKICGVPAAKIRELATEIASVDKVDFFSSQSTSKIPAGEQFVQSFYTMALMHGGIGMPGHYFGWSGMKDFMSSSVNPGSYCPVDADPVNPLQPAGAPVYMYYPIPVFATMEDPEGWLNLEPSETWRSIKAGEYGRDCWPTGKRKIDIHAAYFGGHMSTLNQIPDTMTGIEVVRGMDFVWGCNPFFDSTRQYCDVLLPCCTFWEKPNKAFAGDASSALWFDQIMNPLYESKPESWIAEELAKRLGVDPKVVNSLTDSERTYATVRDAVYMDGTTFQPSPLLTITQEEIDTYFPGVEGSPQEGKFTFQEFREQGILKAELSEEMVIPEPYAAFIADPAGAPLATASGKFEIYCETLAAMINSVGYSTIAPIGIYQVGDPEQGVEARTDEYPLLLWTPHSLRRAHSVNDNVVSLREAFPQECFMSTVDAEARGIKNGDIVLMTSPHGKVLRPAKVVPNIVPGAVAMQDGAWFQIDEETGIDLGGCPNVLQAPKSSGGGCQAWTGTILQVEKYDGPLELLPDKNRPVVTPVGIEG</sequence>
<evidence type="ECO:0000256" key="2">
    <source>
        <dbReference type="ARBA" id="ARBA00022723"/>
    </source>
</evidence>
<dbReference type="SUPFAM" id="SSF50692">
    <property type="entry name" value="ADC-like"/>
    <property type="match status" value="1"/>
</dbReference>
<dbReference type="OrthoDB" id="7376058at2"/>
<dbReference type="Gene3D" id="3.30.200.210">
    <property type="match status" value="1"/>
</dbReference>
<feature type="domain" description="Molybdopterin oxidoreductase" evidence="5">
    <location>
        <begin position="112"/>
        <end position="592"/>
    </location>
</feature>
<dbReference type="Gene3D" id="3.40.228.10">
    <property type="entry name" value="Dimethylsulfoxide Reductase, domain 2"/>
    <property type="match status" value="1"/>
</dbReference>
<comment type="similarity">
    <text evidence="1">Belongs to the prokaryotic molybdopterin-containing oxidoreductase family.</text>
</comment>
<dbReference type="PANTHER" id="PTHR43742">
    <property type="entry name" value="TRIMETHYLAMINE-N-OXIDE REDUCTASE"/>
    <property type="match status" value="1"/>
</dbReference>
<dbReference type="AlphaFoldDB" id="A0A3N0AGL7"/>
<gene>
    <name evidence="7" type="ORF">DMP07_00105</name>
</gene>
<evidence type="ECO:0000256" key="4">
    <source>
        <dbReference type="ARBA" id="ARBA00023002"/>
    </source>
</evidence>
<dbReference type="GO" id="GO:0030151">
    <property type="term" value="F:molybdenum ion binding"/>
    <property type="evidence" value="ECO:0007669"/>
    <property type="project" value="TreeGrafter"/>
</dbReference>
<dbReference type="InterPro" id="IPR006656">
    <property type="entry name" value="Mopterin_OxRdtase"/>
</dbReference>
<dbReference type="Gene3D" id="2.40.40.20">
    <property type="match status" value="1"/>
</dbReference>
<dbReference type="InterPro" id="IPR006311">
    <property type="entry name" value="TAT_signal"/>
</dbReference>
<dbReference type="GO" id="GO:0030288">
    <property type="term" value="C:outer membrane-bounded periplasmic space"/>
    <property type="evidence" value="ECO:0007669"/>
    <property type="project" value="TreeGrafter"/>
</dbReference>
<organism evidence="7 8">
    <name type="scientific">Slackia faecicanis</name>
    <dbReference type="NCBI Taxonomy" id="255723"/>
    <lineage>
        <taxon>Bacteria</taxon>
        <taxon>Bacillati</taxon>
        <taxon>Actinomycetota</taxon>
        <taxon>Coriobacteriia</taxon>
        <taxon>Eggerthellales</taxon>
        <taxon>Eggerthellaceae</taxon>
        <taxon>Slackia</taxon>
    </lineage>
</organism>
<evidence type="ECO:0000313" key="8">
    <source>
        <dbReference type="Proteomes" id="UP000267368"/>
    </source>
</evidence>
<dbReference type="Gene3D" id="3.40.50.740">
    <property type="match status" value="1"/>
</dbReference>
<evidence type="ECO:0000259" key="6">
    <source>
        <dbReference type="Pfam" id="PF01568"/>
    </source>
</evidence>
<dbReference type="Pfam" id="PF01568">
    <property type="entry name" value="Molydop_binding"/>
    <property type="match status" value="1"/>
</dbReference>
<dbReference type="Proteomes" id="UP000267368">
    <property type="component" value="Unassembled WGS sequence"/>
</dbReference>
<dbReference type="InterPro" id="IPR009010">
    <property type="entry name" value="Asp_de-COase-like_dom_sf"/>
</dbReference>
<dbReference type="InterPro" id="IPR050612">
    <property type="entry name" value="Prok_Mopterin_Oxidored"/>
</dbReference>
<dbReference type="PROSITE" id="PS51318">
    <property type="entry name" value="TAT"/>
    <property type="match status" value="1"/>
</dbReference>
<evidence type="ECO:0000256" key="1">
    <source>
        <dbReference type="ARBA" id="ARBA00010312"/>
    </source>
</evidence>
<dbReference type="GO" id="GO:0016491">
    <property type="term" value="F:oxidoreductase activity"/>
    <property type="evidence" value="ECO:0007669"/>
    <property type="project" value="UniProtKB-KW"/>
</dbReference>
<comment type="caution">
    <text evidence="7">The sequence shown here is derived from an EMBL/GenBank/DDBJ whole genome shotgun (WGS) entry which is preliminary data.</text>
</comment>
<evidence type="ECO:0000259" key="5">
    <source>
        <dbReference type="Pfam" id="PF00384"/>
    </source>
</evidence>
<dbReference type="GO" id="GO:0009055">
    <property type="term" value="F:electron transfer activity"/>
    <property type="evidence" value="ECO:0007669"/>
    <property type="project" value="TreeGrafter"/>
</dbReference>
<evidence type="ECO:0000313" key="7">
    <source>
        <dbReference type="EMBL" id="RNL21297.1"/>
    </source>
</evidence>
<evidence type="ECO:0000256" key="3">
    <source>
        <dbReference type="ARBA" id="ARBA00022729"/>
    </source>
</evidence>
<name>A0A3N0AGL7_9ACTN</name>
<keyword evidence="8" id="KW-1185">Reference proteome</keyword>
<dbReference type="RefSeq" id="WP_123197139.1">
    <property type="nucleotide sequence ID" value="NZ_QICB01000001.1"/>
</dbReference>
<keyword evidence="4" id="KW-0560">Oxidoreductase</keyword>
<keyword evidence="2" id="KW-0479">Metal-binding</keyword>
<dbReference type="InterPro" id="IPR006657">
    <property type="entry name" value="MoPterin_dinucl-bd_dom"/>
</dbReference>
<feature type="domain" description="Molybdopterin dinucleotide-binding" evidence="6">
    <location>
        <begin position="740"/>
        <end position="840"/>
    </location>
</feature>
<reference evidence="8" key="1">
    <citation type="submission" date="2018-05" db="EMBL/GenBank/DDBJ databases">
        <title>Genome Sequencing of selected type strains of the family Eggerthellaceae.</title>
        <authorList>
            <person name="Danylec N."/>
            <person name="Stoll D.A."/>
            <person name="Doetsch A."/>
            <person name="Huch M."/>
        </authorList>
    </citation>
    <scope>NUCLEOTIDE SEQUENCE [LARGE SCALE GENOMIC DNA]</scope>
    <source>
        <strain evidence="8">DSM 17537</strain>
    </source>
</reference>
<protein>
    <submittedName>
        <fullName evidence="7">Molybdopterin guanine dinucleotide-containing S/N-oxide reductase</fullName>
    </submittedName>
</protein>
<accession>A0A3N0AGL7</accession>
<keyword evidence="3" id="KW-0732">Signal</keyword>
<dbReference type="EMBL" id="QICB01000001">
    <property type="protein sequence ID" value="RNL21297.1"/>
    <property type="molecule type" value="Genomic_DNA"/>
</dbReference>
<dbReference type="SUPFAM" id="SSF53706">
    <property type="entry name" value="Formate dehydrogenase/DMSO reductase, domains 1-3"/>
    <property type="match status" value="1"/>
</dbReference>